<dbReference type="InterPro" id="IPR036390">
    <property type="entry name" value="WH_DNA-bd_sf"/>
</dbReference>
<dbReference type="RefSeq" id="WP_092616673.1">
    <property type="nucleotide sequence ID" value="NZ_FMYK01000002.1"/>
</dbReference>
<dbReference type="Pfam" id="PF02082">
    <property type="entry name" value="Rrf2"/>
    <property type="match status" value="1"/>
</dbReference>
<dbReference type="InterPro" id="IPR036388">
    <property type="entry name" value="WH-like_DNA-bd_sf"/>
</dbReference>
<evidence type="ECO:0000313" key="3">
    <source>
        <dbReference type="Proteomes" id="UP000242317"/>
    </source>
</evidence>
<dbReference type="EMBL" id="FMYK01000002">
    <property type="protein sequence ID" value="SDB93470.1"/>
    <property type="molecule type" value="Genomic_DNA"/>
</dbReference>
<dbReference type="InterPro" id="IPR000944">
    <property type="entry name" value="Tscrpt_reg_Rrf2"/>
</dbReference>
<keyword evidence="3" id="KW-1185">Reference proteome</keyword>
<accession>A0A1G6HGV1</accession>
<dbReference type="NCBIfam" id="TIGR00738">
    <property type="entry name" value="rrf2_super"/>
    <property type="match status" value="1"/>
</dbReference>
<proteinExistence type="predicted"/>
<dbReference type="PANTHER" id="PTHR33221">
    <property type="entry name" value="WINGED HELIX-TURN-HELIX TRANSCRIPTIONAL REGULATOR, RRF2 FAMILY"/>
    <property type="match status" value="1"/>
</dbReference>
<sequence>MQLNKFSDYGLRLLMFLLQPSKDASSNGLMTIAQAASALKISENHLVKVSHFMVKQGWIISTRGKGGGIRLAPEAYTLPLGDIVRILEHDQKAVNCLEPACSLRFSCGLKSVLDQALEQFYQHLNHYQLQDALHQPVSYSLDKDDALSKITITAIS</sequence>
<keyword evidence="1" id="KW-0238">DNA-binding</keyword>
<dbReference type="GO" id="GO:0005829">
    <property type="term" value="C:cytosol"/>
    <property type="evidence" value="ECO:0007669"/>
    <property type="project" value="TreeGrafter"/>
</dbReference>
<gene>
    <name evidence="2" type="ORF">SAMN05421749_102233</name>
</gene>
<evidence type="ECO:0000313" key="2">
    <source>
        <dbReference type="EMBL" id="SDB93470.1"/>
    </source>
</evidence>
<dbReference type="AlphaFoldDB" id="A0A1G6HGV1"/>
<evidence type="ECO:0000256" key="1">
    <source>
        <dbReference type="ARBA" id="ARBA00023125"/>
    </source>
</evidence>
<dbReference type="GO" id="GO:0003700">
    <property type="term" value="F:DNA-binding transcription factor activity"/>
    <property type="evidence" value="ECO:0007669"/>
    <property type="project" value="TreeGrafter"/>
</dbReference>
<dbReference type="OrthoDB" id="9795923at2"/>
<protein>
    <submittedName>
        <fullName evidence="2">Transcriptional regulator, BadM/Rrf2 family</fullName>
    </submittedName>
</protein>
<dbReference type="SUPFAM" id="SSF46785">
    <property type="entry name" value="Winged helix' DNA-binding domain"/>
    <property type="match status" value="1"/>
</dbReference>
<dbReference type="PANTHER" id="PTHR33221:SF4">
    <property type="entry name" value="HTH-TYPE TRANSCRIPTIONAL REPRESSOR NSRR"/>
    <property type="match status" value="1"/>
</dbReference>
<name>A0A1G6HGV1_9GAMM</name>
<dbReference type="Gene3D" id="1.10.10.10">
    <property type="entry name" value="Winged helix-like DNA-binding domain superfamily/Winged helix DNA-binding domain"/>
    <property type="match status" value="1"/>
</dbReference>
<dbReference type="PROSITE" id="PS51197">
    <property type="entry name" value="HTH_RRF2_2"/>
    <property type="match status" value="1"/>
</dbReference>
<reference evidence="3" key="1">
    <citation type="submission" date="2016-09" db="EMBL/GenBank/DDBJ databases">
        <authorList>
            <person name="Varghese N."/>
            <person name="Submissions S."/>
        </authorList>
    </citation>
    <scope>NUCLEOTIDE SEQUENCE [LARGE SCALE GENOMIC DNA]</scope>
    <source>
        <strain evidence="3">ANC 3699</strain>
    </source>
</reference>
<dbReference type="Proteomes" id="UP000242317">
    <property type="component" value="Unassembled WGS sequence"/>
</dbReference>
<dbReference type="GO" id="GO:0003677">
    <property type="term" value="F:DNA binding"/>
    <property type="evidence" value="ECO:0007669"/>
    <property type="project" value="UniProtKB-KW"/>
</dbReference>
<organism evidence="2 3">
    <name type="scientific">Acinetobacter marinus</name>
    <dbReference type="NCBI Taxonomy" id="281375"/>
    <lineage>
        <taxon>Bacteria</taxon>
        <taxon>Pseudomonadati</taxon>
        <taxon>Pseudomonadota</taxon>
        <taxon>Gammaproteobacteria</taxon>
        <taxon>Moraxellales</taxon>
        <taxon>Moraxellaceae</taxon>
        <taxon>Acinetobacter</taxon>
    </lineage>
</organism>